<dbReference type="PROSITE" id="PS51233">
    <property type="entry name" value="VWFD"/>
    <property type="match status" value="2"/>
</dbReference>
<evidence type="ECO:0000313" key="13">
    <source>
        <dbReference type="Proteomes" id="UP000515159"/>
    </source>
</evidence>
<dbReference type="Pfam" id="PF00084">
    <property type="entry name" value="Sushi"/>
    <property type="match status" value="2"/>
</dbReference>
<evidence type="ECO:0000259" key="9">
    <source>
        <dbReference type="PROSITE" id="PS50856"/>
    </source>
</evidence>
<evidence type="ECO:0000256" key="5">
    <source>
        <dbReference type="ARBA" id="ARBA00023157"/>
    </source>
</evidence>
<evidence type="ECO:0000259" key="10">
    <source>
        <dbReference type="PROSITE" id="PS50923"/>
    </source>
</evidence>
<dbReference type="CDD" id="cd00033">
    <property type="entry name" value="CCP"/>
    <property type="match status" value="2"/>
</dbReference>
<feature type="disulfide bond" evidence="6">
    <location>
        <begin position="1508"/>
        <end position="1535"/>
    </location>
</feature>
<dbReference type="PROSITE" id="PS50856">
    <property type="entry name" value="AMOP"/>
    <property type="match status" value="2"/>
</dbReference>
<dbReference type="OrthoDB" id="6051552at2759"/>
<keyword evidence="2 7" id="KW-0812">Transmembrane</keyword>
<evidence type="ECO:0000256" key="6">
    <source>
        <dbReference type="PROSITE-ProRule" id="PRU00302"/>
    </source>
</evidence>
<dbReference type="SMART" id="SM00723">
    <property type="entry name" value="AMOP"/>
    <property type="match status" value="2"/>
</dbReference>
<dbReference type="GO" id="GO:0016020">
    <property type="term" value="C:membrane"/>
    <property type="evidence" value="ECO:0007669"/>
    <property type="project" value="UniProtKB-SubCell"/>
</dbReference>
<accession>A0A6P8S2C3</accession>
<comment type="caution">
    <text evidence="6">Lacks conserved residue(s) required for the propagation of feature annotation.</text>
</comment>
<dbReference type="GeneID" id="117365215"/>
<gene>
    <name evidence="14" type="primary">SUSD2</name>
</gene>
<dbReference type="Gene3D" id="4.10.410.20">
    <property type="match status" value="1"/>
</dbReference>
<keyword evidence="5 6" id="KW-1015">Disulfide bond</keyword>
<dbReference type="InterPro" id="IPR051495">
    <property type="entry name" value="Epithelial_Barrier/Signaling"/>
</dbReference>
<keyword evidence="13" id="KW-1185">Reference proteome</keyword>
<evidence type="ECO:0000259" key="12">
    <source>
        <dbReference type="PROSITE" id="PS51233"/>
    </source>
</evidence>
<dbReference type="Proteomes" id="UP000515159">
    <property type="component" value="Chromosome 8"/>
</dbReference>
<name>A0A6P8S2C3_GEOSA</name>
<keyword evidence="8" id="KW-0732">Signal</keyword>
<feature type="domain" description="SMB" evidence="11">
    <location>
        <begin position="24"/>
        <end position="63"/>
    </location>
</feature>
<evidence type="ECO:0000256" key="4">
    <source>
        <dbReference type="ARBA" id="ARBA00023136"/>
    </source>
</evidence>
<evidence type="ECO:0000256" key="3">
    <source>
        <dbReference type="ARBA" id="ARBA00022989"/>
    </source>
</evidence>
<dbReference type="RefSeq" id="XP_033811206.1">
    <property type="nucleotide sequence ID" value="XM_033955315.1"/>
</dbReference>
<feature type="disulfide bond" evidence="6">
    <location>
        <begin position="765"/>
        <end position="792"/>
    </location>
</feature>
<keyword evidence="4 7" id="KW-0472">Membrane</keyword>
<dbReference type="PROSITE" id="PS00524">
    <property type="entry name" value="SMB_1"/>
    <property type="match status" value="2"/>
</dbReference>
<dbReference type="InterPro" id="IPR013783">
    <property type="entry name" value="Ig-like_fold"/>
</dbReference>
<dbReference type="InterPro" id="IPR056619">
    <property type="entry name" value="C8-3_MUC4"/>
</dbReference>
<dbReference type="SMART" id="SM00032">
    <property type="entry name" value="CCP"/>
    <property type="match status" value="2"/>
</dbReference>
<dbReference type="InterPro" id="IPR014756">
    <property type="entry name" value="Ig_E-set"/>
</dbReference>
<feature type="domain" description="VWFD" evidence="12">
    <location>
        <begin position="442"/>
        <end position="655"/>
    </location>
</feature>
<feature type="domain" description="SMB" evidence="11">
    <location>
        <begin position="796"/>
        <end position="835"/>
    </location>
</feature>
<evidence type="ECO:0000313" key="14">
    <source>
        <dbReference type="RefSeq" id="XP_033811206.1"/>
    </source>
</evidence>
<dbReference type="InterPro" id="IPR005533">
    <property type="entry name" value="AMOP_dom"/>
</dbReference>
<keyword evidence="6" id="KW-0768">Sushi</keyword>
<feature type="domain" description="Sushi" evidence="10">
    <location>
        <begin position="737"/>
        <end position="794"/>
    </location>
</feature>
<dbReference type="InParanoid" id="A0A6P8S2C3"/>
<feature type="signal peptide" evidence="8">
    <location>
        <begin position="1"/>
        <end position="23"/>
    </location>
</feature>
<dbReference type="PANTHER" id="PTHR13802:SF63">
    <property type="entry name" value="SUSHI DOMAIN-CONTAINING PROTEIN 2"/>
    <property type="match status" value="1"/>
</dbReference>
<dbReference type="SMART" id="SM00216">
    <property type="entry name" value="VWD"/>
    <property type="match status" value="2"/>
</dbReference>
<dbReference type="CTD" id="56241"/>
<feature type="domain" description="AMOP" evidence="9">
    <location>
        <begin position="281"/>
        <end position="430"/>
    </location>
</feature>
<organism evidence="13 14">
    <name type="scientific">Geotrypetes seraphini</name>
    <name type="common">Gaboon caecilian</name>
    <name type="synonym">Caecilia seraphini</name>
    <dbReference type="NCBI Taxonomy" id="260995"/>
    <lineage>
        <taxon>Eukaryota</taxon>
        <taxon>Metazoa</taxon>
        <taxon>Chordata</taxon>
        <taxon>Craniata</taxon>
        <taxon>Vertebrata</taxon>
        <taxon>Euteleostomi</taxon>
        <taxon>Amphibia</taxon>
        <taxon>Gymnophiona</taxon>
        <taxon>Geotrypetes</taxon>
    </lineage>
</organism>
<sequence length="1589" mass="177038">MNFLWTLSSFPIIMSVFLPHTAAAPESCANHCGRKLNSCSCHVTCENLGTCCVDYRNFCLSISPHSGTLMGGKDFRILHSVFNGSTSDIRCRFNNETVTTGYVDETGKAHCISPLLYESGRIPFEMSTDGGMTYLHSGTWLSVHHSKVSVTEKSVLENATKWQYYGTPGVGGNLTVVWKPDILFSAEVNIELWGYREAGDPYTEGWSPVWRYLYTLEKGHNNTGSYTFTPETANATFSSWEVGMLRIIASSHPDGQMNVPSIWSPIHALAWHLGEEFRKDPAAWAYGKCIAWHKREQIQLPDFLAEIPDCPCNLAQARDDIGRYHTDYGCDIEKGSVCTYHPGAVHCVRSIQASPRYGAGQQCCYDANGNQILTFDSLGGSTPDRGHDWGSPPYRKPPRVPGFSHWLYDVITFYYCCLWSDNCQLYLDLRPSSDCRSYTPPRVASAFGDPYFLTLDGANFTFKGKGEYTLMTSDFQSLIIQGRTDSWEHADAETGDEEDDSFVNLHHHRAAKVTGFSAVAMQEAGSDVIEVRVPKIARSTEQLEVLVNQEVVSFMEQKWMDLRGVFVYSAIDQNVTVMFPSGAGVEVRRMDRILSVSMLLPEDFLNRTRGLMGAMNNNPEDDFSFTNGSVLPADATPKELFQMGADWAVTNETSLFTYDSDLLLTNYHQKHDPVFVPVFRVQEDPSDPLTEAMQELCQSDPFCRFDVLTTQSLQVGNTTKMSHESHRRMVDSLKPVVSCGWLGPPANGTKEGTTYLVDSSIRFHCNKEYILVGSPMRTCNPDGKWSGTTARCLLGAPESCASQCGRKLSSCSCHATCENLGTCCVDYWNFCLRISPHSGTLMGGKDFRILNVTFNSGASVSCWFKDEILTTGYTDESGHAHCISPLLYETGRIPFQMSVDNGKTFPYSGTWSAVHHSKVSESDRSFLVNETKWQYYGTPHVSGELTISWAPATFQDSTVNIELWGYEESGDPYSSLWEAKWTYLYTLQRGHPNSGTFSFIPQPAKAPFSKYEVGLLRISPHQYGEGEKNLPSLWSVEHALAWHLGDDFRNNSTAWAQDKCFKWYNEEERLPNFLKEIIDCPCTLAQARADTGRFHTDYGCDIEKGSACTYHPGAVHCVRSIQGSPKYAAGQQCCYDSTGTQVLTFDSRGGSTPDRGHDWGSPPYRKPPRVPGFSHWLYDVITFYYCCLWSDNCRLYLDLRPSSDCRSYTPPGVASAFGDPHFLTIDGANYTFKGKGEYTLMRSDFHSLTIQGRAQPHTFENGTVAPVTGFSAVAMCENGSAVIEVRSVPGTSALEVLMDGEKISFEEQSWMDLIGVFIYSAIDQNVTVMFPSGAGVEVRGRNGILGVSVLLPEEFLNRTRGLMGVMNNNPEDDFSFTNGSVLPADATPEQFFQMGADWAVTNETSLFTYSYLKHDPSFVPELDPQEDPNDPLTATMRELCQADLFCRFDVLTTRNISVGNATKASHQCHQKKVESLQPVVSCGWISPPKNGGKKGTRYLSGSSVHFSCDQGYKLAGSEERTCQPNGKWSGEPAQCVSVNIVGFVLASVFGFLTLIALAVLLIRNTRNQKRKKKYEQSIEFQSLQDQPQP</sequence>
<dbReference type="InterPro" id="IPR035976">
    <property type="entry name" value="Sushi/SCR/CCP_sf"/>
</dbReference>
<comment type="subcellular location">
    <subcellularLocation>
        <location evidence="1">Membrane</location>
    </subcellularLocation>
</comment>
<evidence type="ECO:0000256" key="2">
    <source>
        <dbReference type="ARBA" id="ARBA00022692"/>
    </source>
</evidence>
<dbReference type="SUPFAM" id="SSF57535">
    <property type="entry name" value="Complement control module/SCR domain"/>
    <property type="match status" value="2"/>
</dbReference>
<dbReference type="SUPFAM" id="SSF81296">
    <property type="entry name" value="E set domains"/>
    <property type="match status" value="1"/>
</dbReference>
<feature type="chain" id="PRO_5027715742" evidence="8">
    <location>
        <begin position="24"/>
        <end position="1589"/>
    </location>
</feature>
<dbReference type="PROSITE" id="PS50958">
    <property type="entry name" value="SMB_2"/>
    <property type="match status" value="2"/>
</dbReference>
<feature type="domain" description="AMOP" evidence="9">
    <location>
        <begin position="1052"/>
        <end position="1200"/>
    </location>
</feature>
<feature type="domain" description="VWFD" evidence="12">
    <location>
        <begin position="1212"/>
        <end position="1406"/>
    </location>
</feature>
<evidence type="ECO:0000256" key="8">
    <source>
        <dbReference type="SAM" id="SignalP"/>
    </source>
</evidence>
<dbReference type="Pfam" id="PF23263">
    <property type="entry name" value="C8-3_MUC4"/>
    <property type="match status" value="2"/>
</dbReference>
<dbReference type="InterPro" id="IPR000436">
    <property type="entry name" value="Sushi_SCR_CCP_dom"/>
</dbReference>
<dbReference type="InterPro" id="IPR001846">
    <property type="entry name" value="VWF_type-D"/>
</dbReference>
<dbReference type="SUPFAM" id="SSF90188">
    <property type="entry name" value="Somatomedin B domain"/>
    <property type="match status" value="2"/>
</dbReference>
<feature type="domain" description="Sushi" evidence="10">
    <location>
        <begin position="1480"/>
        <end position="1537"/>
    </location>
</feature>
<dbReference type="Pfam" id="PF00094">
    <property type="entry name" value="VWD"/>
    <property type="match status" value="2"/>
</dbReference>
<dbReference type="Gene3D" id="2.10.70.10">
    <property type="entry name" value="Complement Module, domain 1"/>
    <property type="match status" value="2"/>
</dbReference>
<dbReference type="InterPro" id="IPR001212">
    <property type="entry name" value="Somatomedin_B_dom"/>
</dbReference>
<dbReference type="KEGG" id="gsh:117365215"/>
<dbReference type="PANTHER" id="PTHR13802">
    <property type="entry name" value="MUCIN 4-RELATED"/>
    <property type="match status" value="1"/>
</dbReference>
<dbReference type="PROSITE" id="PS50923">
    <property type="entry name" value="SUSHI"/>
    <property type="match status" value="2"/>
</dbReference>
<dbReference type="Pfam" id="PF03782">
    <property type="entry name" value="AMOP"/>
    <property type="match status" value="2"/>
</dbReference>
<feature type="transmembrane region" description="Helical" evidence="7">
    <location>
        <begin position="1540"/>
        <end position="1562"/>
    </location>
</feature>
<proteinExistence type="predicted"/>
<evidence type="ECO:0000256" key="7">
    <source>
        <dbReference type="SAM" id="Phobius"/>
    </source>
</evidence>
<evidence type="ECO:0000259" key="11">
    <source>
        <dbReference type="PROSITE" id="PS50958"/>
    </source>
</evidence>
<dbReference type="Gene3D" id="2.60.40.10">
    <property type="entry name" value="Immunoglobulins"/>
    <property type="match status" value="1"/>
</dbReference>
<reference evidence="14" key="1">
    <citation type="submission" date="2025-08" db="UniProtKB">
        <authorList>
            <consortium name="RefSeq"/>
        </authorList>
    </citation>
    <scope>IDENTIFICATION</scope>
</reference>
<evidence type="ECO:0000256" key="1">
    <source>
        <dbReference type="ARBA" id="ARBA00004370"/>
    </source>
</evidence>
<protein>
    <submittedName>
        <fullName evidence="14">Sushi domain-containing protein 2 isoform X1</fullName>
    </submittedName>
</protein>
<dbReference type="InterPro" id="IPR036024">
    <property type="entry name" value="Somatomedin_B-like_dom_sf"/>
</dbReference>
<keyword evidence="3 7" id="KW-1133">Transmembrane helix</keyword>
<dbReference type="SMART" id="SM00201">
    <property type="entry name" value="SO"/>
    <property type="match status" value="2"/>
</dbReference>